<evidence type="ECO:0000313" key="7">
    <source>
        <dbReference type="Proteomes" id="UP000192578"/>
    </source>
</evidence>
<evidence type="ECO:0000256" key="4">
    <source>
        <dbReference type="ARBA" id="ARBA00023242"/>
    </source>
</evidence>
<dbReference type="InterPro" id="IPR021827">
    <property type="entry name" value="Nup186/Nup192/Nup205"/>
</dbReference>
<dbReference type="GO" id="GO:0005643">
    <property type="term" value="C:nuclear pore"/>
    <property type="evidence" value="ECO:0007669"/>
    <property type="project" value="InterPro"/>
</dbReference>
<dbReference type="EMBL" id="MTYJ01000195">
    <property type="protein sequence ID" value="OWA50543.1"/>
    <property type="molecule type" value="Genomic_DNA"/>
</dbReference>
<protein>
    <submittedName>
        <fullName evidence="6">Nuclear pore complex protein Nup205</fullName>
    </submittedName>
</protein>
<comment type="similarity">
    <text evidence="2">Belongs to the NUP186/NUP192/NUP205 family.</text>
</comment>
<evidence type="ECO:0000256" key="3">
    <source>
        <dbReference type="ARBA" id="ARBA00022448"/>
    </source>
</evidence>
<dbReference type="Pfam" id="PF11894">
    <property type="entry name" value="Nup192"/>
    <property type="match status" value="1"/>
</dbReference>
<evidence type="ECO:0000313" key="6">
    <source>
        <dbReference type="EMBL" id="OWA50543.1"/>
    </source>
</evidence>
<reference evidence="7" key="1">
    <citation type="submission" date="2017-01" db="EMBL/GenBank/DDBJ databases">
        <title>Comparative genomics of anhydrobiosis in the tardigrade Hypsibius dujardini.</title>
        <authorList>
            <person name="Yoshida Y."/>
            <person name="Koutsovoulos G."/>
            <person name="Laetsch D."/>
            <person name="Stevens L."/>
            <person name="Kumar S."/>
            <person name="Horikawa D."/>
            <person name="Ishino K."/>
            <person name="Komine S."/>
            <person name="Tomita M."/>
            <person name="Blaxter M."/>
            <person name="Arakawa K."/>
        </authorList>
    </citation>
    <scope>NUCLEOTIDE SEQUENCE [LARGE SCALE GENOMIC DNA]</scope>
    <source>
        <strain evidence="7">Z151</strain>
    </source>
</reference>
<proteinExistence type="inferred from homology"/>
<evidence type="ECO:0000256" key="2">
    <source>
        <dbReference type="ARBA" id="ARBA00005892"/>
    </source>
</evidence>
<comment type="subcellular location">
    <subcellularLocation>
        <location evidence="1">Nucleus</location>
    </subcellularLocation>
</comment>
<gene>
    <name evidence="6" type="ORF">BV898_15055</name>
</gene>
<dbReference type="Proteomes" id="UP000192578">
    <property type="component" value="Unassembled WGS sequence"/>
</dbReference>
<accession>A0A9X6NDB5</accession>
<keyword evidence="7" id="KW-1185">Reference proteome</keyword>
<comment type="caution">
    <text evidence="6">The sequence shown here is derived from an EMBL/GenBank/DDBJ whole genome shotgun (WGS) entry which is preliminary data.</text>
</comment>
<evidence type="ECO:0000256" key="5">
    <source>
        <dbReference type="SAM" id="MobiDB-lite"/>
    </source>
</evidence>
<dbReference type="PANTHER" id="PTHR31344">
    <property type="entry name" value="NUCLEAR PORE COMPLEX PROTEIN NUP205"/>
    <property type="match status" value="1"/>
</dbReference>
<organism evidence="6 7">
    <name type="scientific">Hypsibius exemplaris</name>
    <name type="common">Freshwater tardigrade</name>
    <dbReference type="NCBI Taxonomy" id="2072580"/>
    <lineage>
        <taxon>Eukaryota</taxon>
        <taxon>Metazoa</taxon>
        <taxon>Ecdysozoa</taxon>
        <taxon>Tardigrada</taxon>
        <taxon>Eutardigrada</taxon>
        <taxon>Parachela</taxon>
        <taxon>Hypsibioidea</taxon>
        <taxon>Hypsibiidae</taxon>
        <taxon>Hypsibius</taxon>
    </lineage>
</organism>
<sequence>MARPSGILRQDSRNRRLSPSDRLSSDDPQADTLLRLLRRVGEEQQPETSAITETLRQVAQSINNENLAKVVNNYLRSRRSRLLSYDNFFRALAGFHEKLNRGSGSSHGWRMRPASEPEECTPADFDTFDALIEIVGKIAEYDEHARVQIANNPELDHPLQLLVVLVSCAIPTTMKATVLRTLAAFAKPSQSSVGTAVAIWQYMGHILETLTVTGPMQGLKQEMEDVEVKFREYPVTKAIILLISRIFEGVTSQSMAPEILQQFQDFTNYVYEAVFLKADLRSFSTPQEHLDVLIACLTLFEKSLKSLNDMSLIFVPAMTSHPGYVLRQRVLEGREFFDKLTNWLTVSIEELGKKHGDIVRQRLEDVVQCILSIFKCVICRHDEFLKILHQNDRNAEATSLDALIAQKVNARTGRKDLLFVFMRILKFRTTRLPIAQNAMEITDFVTRRVDDQRDWITLLYFDEALCREVSSSFYDCMQVDPMQEPDANQSFETSESMKLLQQTLRVLLGNLKQCSFPNMAHVLLGFPVRNGYVEPALGPEAGSSSLGRLLELVEPGKSLYEILPTTTELALDILDNLCQHQKTGRVILDFIRSTWTGDLTVRGMVEQVPLVVPGDSGTFKFLRHQKALLHIIAKEIRLLAEEYKIQSALDLISMLGNFPRGPDAAPLVTSVFATPASPSGMPQEPLLIRLFSIADVEIPSLEPVRNLALELLEVANVEDALNAAKIPTEDGLLLHDASETLLYIRELLHVHEENGMGRSDVVQDFKTVCDYIEREAFLVGLVRARRECFEAWSILVGTVAESCPADAFAYPIVPSFFLDLSGLLASKLQFGVPSADAFQVFETLFSTVTAFVRFTGPPKFSMSILEAFGTKGYAAECIKMDYKSVIVRTKNREMSSLIKNMAIIVLKPTTTIFNRRGYYAILLTLLKFADWQYENIEDASLAYTPSVQDAASSLRALVRDALADLIAPLIEVLQSDSASESGSDEGIIVQILSRLCALCQSHSVEFDLISSLVTGLPKDNQTLASCVMAQTDIVGALTNFETKFDILTAWLTNPASLPADPEEISCVFQTAIRAVLQFDVIRALPLIQDTKSSIASVQRAFITGTSYTVYGYCIVIFRKVVDLLITVLRQVRLRPAHRDAMFRVYRYIEKYGACFSDCLREPTDADDPAWDDICRTTELVSLVNHSYFIRELSNPESTDLSPEMLAIEMKLGRLLHNLGSLVVKAPNGNYSEYYSDLKRRSRSIQLVHDLVAYLRRLMFETGSAQVNLSVIRPVFARSQIVSRRVPNNCSLAELARGTVSVSYGDLLEHIRTFCGALTNRMKTLDNVRAAITHSNASVTETDLQAVLDSEYLPSRREDRQNFYKLFLKEQERDICVDLRQLLNIVENLIVILVIHLEYAFVQFIEEAEQEGSLLPPSMRRALLPSLEQSNPSRPLDSYYHFKSSVRDFITEDFVKLIQGVAQNIGEDSNTFLNLFVDRLTALVQESTS</sequence>
<keyword evidence="3" id="KW-0813">Transport</keyword>
<dbReference type="PANTHER" id="PTHR31344:SF0">
    <property type="entry name" value="NUCLEAR PORE COMPLEX PROTEIN NUP205"/>
    <property type="match status" value="1"/>
</dbReference>
<name>A0A9X6NDB5_HYPEX</name>
<feature type="region of interest" description="Disordered" evidence="5">
    <location>
        <begin position="1"/>
        <end position="29"/>
    </location>
</feature>
<keyword evidence="4" id="KW-0539">Nucleus</keyword>
<evidence type="ECO:0000256" key="1">
    <source>
        <dbReference type="ARBA" id="ARBA00004123"/>
    </source>
</evidence>
<dbReference type="OrthoDB" id="2019644at2759"/>